<dbReference type="GO" id="GO:0009103">
    <property type="term" value="P:lipopolysaccharide biosynthetic process"/>
    <property type="evidence" value="ECO:0007669"/>
    <property type="project" value="TreeGrafter"/>
</dbReference>
<keyword evidence="3" id="KW-1185">Reference proteome</keyword>
<dbReference type="Proteomes" id="UP000298358">
    <property type="component" value="Unassembled WGS sequence"/>
</dbReference>
<dbReference type="RefSeq" id="WP_135115165.1">
    <property type="nucleotide sequence ID" value="NZ_JADGLL010000037.1"/>
</dbReference>
<keyword evidence="1 2" id="KW-0808">Transferase</keyword>
<dbReference type="OrthoDB" id="9801609at2"/>
<dbReference type="Pfam" id="PF13692">
    <property type="entry name" value="Glyco_trans_1_4"/>
    <property type="match status" value="1"/>
</dbReference>
<dbReference type="Gene3D" id="3.40.50.2000">
    <property type="entry name" value="Glycogen Phosphorylase B"/>
    <property type="match status" value="2"/>
</dbReference>
<protein>
    <submittedName>
        <fullName evidence="2">Glycosyltransferase</fullName>
    </submittedName>
</protein>
<evidence type="ECO:0000256" key="1">
    <source>
        <dbReference type="ARBA" id="ARBA00022679"/>
    </source>
</evidence>
<proteinExistence type="predicted"/>
<dbReference type="AlphaFoldDB" id="A0A4Y9FU59"/>
<evidence type="ECO:0000313" key="2">
    <source>
        <dbReference type="EMBL" id="TFU32033.1"/>
    </source>
</evidence>
<evidence type="ECO:0000313" key="3">
    <source>
        <dbReference type="Proteomes" id="UP000298358"/>
    </source>
</evidence>
<dbReference type="PANTHER" id="PTHR46401:SF2">
    <property type="entry name" value="GLYCOSYLTRANSFERASE WBBK-RELATED"/>
    <property type="match status" value="1"/>
</dbReference>
<organism evidence="2 3">
    <name type="scientific">Microbacterium paludicola</name>
    <dbReference type="NCBI Taxonomy" id="300019"/>
    <lineage>
        <taxon>Bacteria</taxon>
        <taxon>Bacillati</taxon>
        <taxon>Actinomycetota</taxon>
        <taxon>Actinomycetes</taxon>
        <taxon>Micrococcales</taxon>
        <taxon>Microbacteriaceae</taxon>
        <taxon>Microbacterium</taxon>
    </lineage>
</organism>
<name>A0A4Y9FU59_9MICO</name>
<dbReference type="GO" id="GO:0016757">
    <property type="term" value="F:glycosyltransferase activity"/>
    <property type="evidence" value="ECO:0007669"/>
    <property type="project" value="TreeGrafter"/>
</dbReference>
<dbReference type="PANTHER" id="PTHR46401">
    <property type="entry name" value="GLYCOSYLTRANSFERASE WBBK-RELATED"/>
    <property type="match status" value="1"/>
</dbReference>
<dbReference type="SUPFAM" id="SSF53756">
    <property type="entry name" value="UDP-Glycosyltransferase/glycogen phosphorylase"/>
    <property type="match status" value="1"/>
</dbReference>
<reference evidence="2 3" key="1">
    <citation type="submission" date="2019-03" db="EMBL/GenBank/DDBJ databases">
        <title>Diversity of the mouse oral microbiome.</title>
        <authorList>
            <person name="Joseph S."/>
            <person name="Aduse-Opoku J."/>
            <person name="Curtis M."/>
            <person name="Wade W."/>
            <person name="Hashim A."/>
        </authorList>
    </citation>
    <scope>NUCLEOTIDE SEQUENCE [LARGE SCALE GENOMIC DNA]</scope>
    <source>
        <strain evidence="2 3">P1012</strain>
    </source>
</reference>
<comment type="caution">
    <text evidence="2">The sequence shown here is derived from an EMBL/GenBank/DDBJ whole genome shotgun (WGS) entry which is preliminary data.</text>
</comment>
<accession>A0A4Y9FU59</accession>
<dbReference type="EMBL" id="SPQB01000037">
    <property type="protein sequence ID" value="TFU32033.1"/>
    <property type="molecule type" value="Genomic_DNA"/>
</dbReference>
<sequence length="365" mass="38376">MTVSLRVVLDQLVAPTHPDLALASRSLAAALVEATPAGCSVEAIVPQGEFAPVQGVAETRRLPRGRRETAAAWQLGVVAGVGGGMIHSPTLMAPLIRHDRINDNDQTVVTLWDLRAWEAPDELPRASVMWERGMLRRAVRHADAVVVPTHAMAERLESHARLGERVRVIAGAQPDGFGAPSDADARRRDLGVPRAYVVLAGGTGASDGLAAGFRAAAPTAFDVVVIDVPTGEEQAVVALAESSGLDAQRVRARSGLDRGDRAAVLDAAAAFIAPSPRAAWPWRVVEAMALGTPVVAVDSDVHREVVLDGGILVPEAGLEDAVVDALSDGALTGDSGRLRVLAKDRSRAFSWAGAAERVWQVHADL</sequence>
<gene>
    <name evidence="2" type="ORF">E4U02_12485</name>
</gene>